<dbReference type="KEGG" id="kaf:KAFR_0A08240"/>
<dbReference type="InterPro" id="IPR046624">
    <property type="entry name" value="CSS2_C"/>
</dbReference>
<keyword evidence="4" id="KW-1185">Reference proteome</keyword>
<accession>H2APF8</accession>
<evidence type="ECO:0000313" key="4">
    <source>
        <dbReference type="Proteomes" id="UP000005220"/>
    </source>
</evidence>
<dbReference type="GeneID" id="13886167"/>
<dbReference type="HOGENOM" id="CLU_934023_0_0_1"/>
<name>H2APF8_KAZAF</name>
<feature type="chain" id="PRO_5003558765" description="Secreted protein CSS2 C-terminal domain-containing protein" evidence="1">
    <location>
        <begin position="19"/>
        <end position="298"/>
    </location>
</feature>
<organism evidence="3 4">
    <name type="scientific">Kazachstania africana (strain ATCC 22294 / BCRC 22015 / CBS 2517 / CECT 1963 / NBRC 1671 / NRRL Y-8276)</name>
    <name type="common">Yeast</name>
    <name type="synonym">Kluyveromyces africanus</name>
    <dbReference type="NCBI Taxonomy" id="1071382"/>
    <lineage>
        <taxon>Eukaryota</taxon>
        <taxon>Fungi</taxon>
        <taxon>Dikarya</taxon>
        <taxon>Ascomycota</taxon>
        <taxon>Saccharomycotina</taxon>
        <taxon>Saccharomycetes</taxon>
        <taxon>Saccharomycetales</taxon>
        <taxon>Saccharomycetaceae</taxon>
        <taxon>Kazachstania</taxon>
    </lineage>
</organism>
<dbReference type="InParanoid" id="H2APF8"/>
<dbReference type="Proteomes" id="UP000005220">
    <property type="component" value="Chromosome 1"/>
</dbReference>
<evidence type="ECO:0000259" key="2">
    <source>
        <dbReference type="Pfam" id="PF20521"/>
    </source>
</evidence>
<keyword evidence="1" id="KW-0732">Signal</keyword>
<sequence length="298" mass="32849">MLFPCLAYIITALTFVWADDDWTIVYPHTGLDYSGNTTERVGEIYDLACGTPPSMVSELLQADVYLNTTLISTELVLNSTAIQKYAQSLAGDSMHKRSVDNVSTGPDADYYYQFLTQMLMKEFSNNTTAVTKRTWCSSLYSYIKDSTTMQVALASVKKFKAKFLDTFIGEGISTMYSLGLDMLSMAVNIASLTKTASTAKACNSVVKAFKYTSGTATYNYVVGIYPYTTGSKCDTTLTEEEIAVIVADRIDEGERLKSVGWCTTLTHGGTWHARVKVLRMEVSTACLLSFSDIICESI</sequence>
<evidence type="ECO:0000313" key="3">
    <source>
        <dbReference type="EMBL" id="CCF56258.1"/>
    </source>
</evidence>
<proteinExistence type="predicted"/>
<dbReference type="RefSeq" id="XP_003955393.1">
    <property type="nucleotide sequence ID" value="XM_003955344.1"/>
</dbReference>
<evidence type="ECO:0000256" key="1">
    <source>
        <dbReference type="SAM" id="SignalP"/>
    </source>
</evidence>
<gene>
    <name evidence="3" type="primary">KAFR0A08240</name>
    <name evidence="3" type="ORF">KAFR_0A08240</name>
</gene>
<reference evidence="3 4" key="1">
    <citation type="journal article" date="2011" name="Proc. Natl. Acad. Sci. U.S.A.">
        <title>Evolutionary erosion of yeast sex chromosomes by mating-type switching accidents.</title>
        <authorList>
            <person name="Gordon J.L."/>
            <person name="Armisen D."/>
            <person name="Proux-Wera E."/>
            <person name="Oheigeartaigh S.S."/>
            <person name="Byrne K.P."/>
            <person name="Wolfe K.H."/>
        </authorList>
    </citation>
    <scope>NUCLEOTIDE SEQUENCE [LARGE SCALE GENOMIC DNA]</scope>
    <source>
        <strain evidence="4">ATCC 22294 / BCRC 22015 / CBS 2517 / CECT 1963 / NBRC 1671 / NRRL Y-8276</strain>
    </source>
</reference>
<dbReference type="EMBL" id="HE650821">
    <property type="protein sequence ID" value="CCF56258.1"/>
    <property type="molecule type" value="Genomic_DNA"/>
</dbReference>
<dbReference type="AlphaFoldDB" id="H2APF8"/>
<feature type="signal peptide" evidence="1">
    <location>
        <begin position="1"/>
        <end position="18"/>
    </location>
</feature>
<protein>
    <recommendedName>
        <fullName evidence="2">Secreted protein CSS2 C-terminal domain-containing protein</fullName>
    </recommendedName>
</protein>
<feature type="domain" description="Secreted protein CSS2 C-terminal" evidence="2">
    <location>
        <begin position="178"/>
        <end position="279"/>
    </location>
</feature>
<dbReference type="Pfam" id="PF20521">
    <property type="entry name" value="DUF6736"/>
    <property type="match status" value="1"/>
</dbReference>